<evidence type="ECO:0000313" key="2">
    <source>
        <dbReference type="Proteomes" id="UP001597362"/>
    </source>
</evidence>
<name>A0ABW4YL05_9BACL</name>
<protein>
    <submittedName>
        <fullName evidence="1">Uncharacterized protein</fullName>
    </submittedName>
</protein>
<dbReference type="EMBL" id="JBHUHO010000030">
    <property type="protein sequence ID" value="MFD2116173.1"/>
    <property type="molecule type" value="Genomic_DNA"/>
</dbReference>
<gene>
    <name evidence="1" type="ORF">ACFSJH_10595</name>
</gene>
<dbReference type="RefSeq" id="WP_377772101.1">
    <property type="nucleotide sequence ID" value="NZ_JBHUHO010000030.1"/>
</dbReference>
<sequence>MKLRTVIYSGKVEINNVPVYSCDSCQHSEVIPEVKTDLTSLLAQLGNKPPKQSFLFNECNEWADLLVEAKEKTKKLTETDVAVLTESRVNALLDLFLLAQSLQNDEWMEDITKRLEQLSRSKQLT</sequence>
<keyword evidence="2" id="KW-1185">Reference proteome</keyword>
<accession>A0ABW4YL05</accession>
<organism evidence="1 2">
    <name type="scientific">Paenibacillus yanchengensis</name>
    <dbReference type="NCBI Taxonomy" id="2035833"/>
    <lineage>
        <taxon>Bacteria</taxon>
        <taxon>Bacillati</taxon>
        <taxon>Bacillota</taxon>
        <taxon>Bacilli</taxon>
        <taxon>Bacillales</taxon>
        <taxon>Paenibacillaceae</taxon>
        <taxon>Paenibacillus</taxon>
    </lineage>
</organism>
<dbReference type="Proteomes" id="UP001597362">
    <property type="component" value="Unassembled WGS sequence"/>
</dbReference>
<reference evidence="2" key="1">
    <citation type="journal article" date="2019" name="Int. J. Syst. Evol. Microbiol.">
        <title>The Global Catalogue of Microorganisms (GCM) 10K type strain sequencing project: providing services to taxonomists for standard genome sequencing and annotation.</title>
        <authorList>
            <consortium name="The Broad Institute Genomics Platform"/>
            <consortium name="The Broad Institute Genome Sequencing Center for Infectious Disease"/>
            <person name="Wu L."/>
            <person name="Ma J."/>
        </authorList>
    </citation>
    <scope>NUCLEOTIDE SEQUENCE [LARGE SCALE GENOMIC DNA]</scope>
    <source>
        <strain evidence="2">GH52</strain>
    </source>
</reference>
<comment type="caution">
    <text evidence="1">The sequence shown here is derived from an EMBL/GenBank/DDBJ whole genome shotgun (WGS) entry which is preliminary data.</text>
</comment>
<proteinExistence type="predicted"/>
<evidence type="ECO:0000313" key="1">
    <source>
        <dbReference type="EMBL" id="MFD2116173.1"/>
    </source>
</evidence>